<keyword evidence="5" id="KW-0808">Transferase</keyword>
<evidence type="ECO:0000313" key="13">
    <source>
        <dbReference type="EMBL" id="GAE91721.1"/>
    </source>
</evidence>
<comment type="catalytic activity">
    <reaction evidence="9">
        <text>adenosine + H2O + H(+) = inosine + NH4(+)</text>
        <dbReference type="Rhea" id="RHEA:24408"/>
        <dbReference type="ChEBI" id="CHEBI:15377"/>
        <dbReference type="ChEBI" id="CHEBI:15378"/>
        <dbReference type="ChEBI" id="CHEBI:16335"/>
        <dbReference type="ChEBI" id="CHEBI:17596"/>
        <dbReference type="ChEBI" id="CHEBI:28938"/>
        <dbReference type="EC" id="3.5.4.4"/>
    </reaction>
    <physiologicalReaction direction="left-to-right" evidence="9">
        <dbReference type="Rhea" id="RHEA:24409"/>
    </physiologicalReaction>
</comment>
<dbReference type="CDD" id="cd16833">
    <property type="entry name" value="YfiH"/>
    <property type="match status" value="1"/>
</dbReference>
<evidence type="ECO:0000256" key="10">
    <source>
        <dbReference type="ARBA" id="ARBA00048968"/>
    </source>
</evidence>
<evidence type="ECO:0000256" key="2">
    <source>
        <dbReference type="ARBA" id="ARBA00001947"/>
    </source>
</evidence>
<evidence type="ECO:0000256" key="12">
    <source>
        <dbReference type="RuleBase" id="RU361274"/>
    </source>
</evidence>
<gene>
    <name evidence="13" type="ORF">JCM21714_676</name>
</gene>
<dbReference type="EMBL" id="BAVS01000001">
    <property type="protein sequence ID" value="GAE91721.1"/>
    <property type="molecule type" value="Genomic_DNA"/>
</dbReference>
<evidence type="ECO:0000256" key="1">
    <source>
        <dbReference type="ARBA" id="ARBA00000553"/>
    </source>
</evidence>
<keyword evidence="6" id="KW-0479">Metal-binding</keyword>
<dbReference type="RefSeq" id="WP_035721586.1">
    <property type="nucleotide sequence ID" value="NZ_BAVS01000001.1"/>
</dbReference>
<dbReference type="STRING" id="1298598.JCM21714_676"/>
<comment type="similarity">
    <text evidence="4 12">Belongs to the purine nucleoside phosphorylase YfiH/LACC1 family.</text>
</comment>
<dbReference type="GO" id="GO:0017061">
    <property type="term" value="F:S-methyl-5-thioadenosine phosphorylase activity"/>
    <property type="evidence" value="ECO:0007669"/>
    <property type="project" value="UniProtKB-EC"/>
</dbReference>
<dbReference type="OrthoDB" id="4279at2"/>
<protein>
    <recommendedName>
        <fullName evidence="12">Purine nucleoside phosphorylase</fullName>
    </recommendedName>
</protein>
<evidence type="ECO:0000256" key="4">
    <source>
        <dbReference type="ARBA" id="ARBA00007353"/>
    </source>
</evidence>
<evidence type="ECO:0000256" key="9">
    <source>
        <dbReference type="ARBA" id="ARBA00047989"/>
    </source>
</evidence>
<dbReference type="PANTHER" id="PTHR30616">
    <property type="entry name" value="UNCHARACTERIZED PROTEIN YFIH"/>
    <property type="match status" value="1"/>
</dbReference>
<comment type="catalytic activity">
    <reaction evidence="10">
        <text>adenosine + phosphate = alpha-D-ribose 1-phosphate + adenine</text>
        <dbReference type="Rhea" id="RHEA:27642"/>
        <dbReference type="ChEBI" id="CHEBI:16335"/>
        <dbReference type="ChEBI" id="CHEBI:16708"/>
        <dbReference type="ChEBI" id="CHEBI:43474"/>
        <dbReference type="ChEBI" id="CHEBI:57720"/>
        <dbReference type="EC" id="2.4.2.1"/>
    </reaction>
    <physiologicalReaction direction="left-to-right" evidence="10">
        <dbReference type="Rhea" id="RHEA:27643"/>
    </physiologicalReaction>
</comment>
<evidence type="ECO:0000256" key="11">
    <source>
        <dbReference type="ARBA" id="ARBA00049893"/>
    </source>
</evidence>
<evidence type="ECO:0000256" key="7">
    <source>
        <dbReference type="ARBA" id="ARBA00022801"/>
    </source>
</evidence>
<dbReference type="InterPro" id="IPR038371">
    <property type="entry name" value="Cu_polyphenol_OxRdtase_sf"/>
</dbReference>
<dbReference type="GO" id="GO:0016787">
    <property type="term" value="F:hydrolase activity"/>
    <property type="evidence" value="ECO:0007669"/>
    <property type="project" value="UniProtKB-KW"/>
</dbReference>
<dbReference type="Pfam" id="PF02578">
    <property type="entry name" value="Cu-oxidase_4"/>
    <property type="match status" value="1"/>
</dbReference>
<dbReference type="PANTHER" id="PTHR30616:SF2">
    <property type="entry name" value="PURINE NUCLEOSIDE PHOSPHORYLASE LACC1"/>
    <property type="match status" value="1"/>
</dbReference>
<evidence type="ECO:0000256" key="8">
    <source>
        <dbReference type="ARBA" id="ARBA00022833"/>
    </source>
</evidence>
<reference evidence="13 14" key="1">
    <citation type="journal article" date="2014" name="Genome Announc.">
        <title>Draft Genome Sequence of the Boron-Tolerant and Moderately Halotolerant Bacterium Gracilibacillus boraciitolerans JCM 21714T.</title>
        <authorList>
            <person name="Ahmed I."/>
            <person name="Oshima K."/>
            <person name="Suda W."/>
            <person name="Kitamura K."/>
            <person name="Iida T."/>
            <person name="Ohmori Y."/>
            <person name="Fujiwara T."/>
            <person name="Hattori M."/>
            <person name="Ohkuma M."/>
        </authorList>
    </citation>
    <scope>NUCLEOTIDE SEQUENCE [LARGE SCALE GENOMIC DNA]</scope>
    <source>
        <strain evidence="13 14">JCM 21714</strain>
    </source>
</reference>
<dbReference type="NCBIfam" id="TIGR00726">
    <property type="entry name" value="peptidoglycan editing factor PgeF"/>
    <property type="match status" value="1"/>
</dbReference>
<dbReference type="Gene3D" id="3.60.140.10">
    <property type="entry name" value="CNF1/YfiH-like putative cysteine hydrolases"/>
    <property type="match status" value="1"/>
</dbReference>
<dbReference type="InterPro" id="IPR011324">
    <property type="entry name" value="Cytotoxic_necrot_fac-like_cat"/>
</dbReference>
<sequence>MTEPFITKHQDSILWIDRWLEANVVAGFTTRENGVSLFPYESNNLGFHVEDNPDHVLQNRKRMANRINISLDNWVIADQVHNNHVQFIDEYYRGRGAFSREDAIKNTDGLITTSKKIVCTALFADCVPIYFLDRVKGIIAISHAGWRGTVANIVKQTIKKFEELSSNLDDIEVVIGPSICKSCYQVNDHVLQYVPSKYRSCYEGFNGEYHLDLKKLNQLLLLDEGIPASNIHISNYCTSHHPMFFSHRKEQHPTGRMMGGFIAII</sequence>
<comment type="function">
    <text evidence="3">Purine nucleoside enzyme that catalyzes the phosphorolysis of adenosine and inosine nucleosides, yielding D-ribose 1-phosphate and the respective free bases, adenine and hypoxanthine. Also catalyzes the phosphorolysis of S-methyl-5'-thioadenosine into adenine and S-methyl-5-thio-alpha-D-ribose 1-phosphate. Also has adenosine deaminase activity.</text>
</comment>
<dbReference type="eggNOG" id="COG1496">
    <property type="taxonomic scope" value="Bacteria"/>
</dbReference>
<comment type="cofactor">
    <cofactor evidence="2">
        <name>Zn(2+)</name>
        <dbReference type="ChEBI" id="CHEBI:29105"/>
    </cofactor>
</comment>
<name>W4VEW8_9BACI</name>
<dbReference type="Proteomes" id="UP000019102">
    <property type="component" value="Unassembled WGS sequence"/>
</dbReference>
<evidence type="ECO:0000256" key="5">
    <source>
        <dbReference type="ARBA" id="ARBA00022679"/>
    </source>
</evidence>
<dbReference type="InterPro" id="IPR003730">
    <property type="entry name" value="Cu_polyphenol_OxRdtase"/>
</dbReference>
<dbReference type="GO" id="GO:0005507">
    <property type="term" value="F:copper ion binding"/>
    <property type="evidence" value="ECO:0007669"/>
    <property type="project" value="TreeGrafter"/>
</dbReference>
<dbReference type="SUPFAM" id="SSF64438">
    <property type="entry name" value="CNF1/YfiH-like putative cysteine hydrolases"/>
    <property type="match status" value="1"/>
</dbReference>
<organism evidence="13 14">
    <name type="scientific">Gracilibacillus boraciitolerans JCM 21714</name>
    <dbReference type="NCBI Taxonomy" id="1298598"/>
    <lineage>
        <taxon>Bacteria</taxon>
        <taxon>Bacillati</taxon>
        <taxon>Bacillota</taxon>
        <taxon>Bacilli</taxon>
        <taxon>Bacillales</taxon>
        <taxon>Bacillaceae</taxon>
        <taxon>Gracilibacillus</taxon>
    </lineage>
</organism>
<keyword evidence="14" id="KW-1185">Reference proteome</keyword>
<accession>W4VEW8</accession>
<keyword evidence="7" id="KW-0378">Hydrolase</keyword>
<proteinExistence type="inferred from homology"/>
<dbReference type="AlphaFoldDB" id="W4VEW8"/>
<comment type="catalytic activity">
    <reaction evidence="1">
        <text>inosine + phosphate = alpha-D-ribose 1-phosphate + hypoxanthine</text>
        <dbReference type="Rhea" id="RHEA:27646"/>
        <dbReference type="ChEBI" id="CHEBI:17368"/>
        <dbReference type="ChEBI" id="CHEBI:17596"/>
        <dbReference type="ChEBI" id="CHEBI:43474"/>
        <dbReference type="ChEBI" id="CHEBI:57720"/>
        <dbReference type="EC" id="2.4.2.1"/>
    </reaction>
    <physiologicalReaction direction="left-to-right" evidence="1">
        <dbReference type="Rhea" id="RHEA:27647"/>
    </physiologicalReaction>
</comment>
<comment type="caution">
    <text evidence="13">The sequence shown here is derived from an EMBL/GenBank/DDBJ whole genome shotgun (WGS) entry which is preliminary data.</text>
</comment>
<comment type="catalytic activity">
    <reaction evidence="11">
        <text>S-methyl-5'-thioadenosine + phosphate = 5-(methylsulfanyl)-alpha-D-ribose 1-phosphate + adenine</text>
        <dbReference type="Rhea" id="RHEA:11852"/>
        <dbReference type="ChEBI" id="CHEBI:16708"/>
        <dbReference type="ChEBI" id="CHEBI:17509"/>
        <dbReference type="ChEBI" id="CHEBI:43474"/>
        <dbReference type="ChEBI" id="CHEBI:58533"/>
        <dbReference type="EC" id="2.4.2.28"/>
    </reaction>
    <physiologicalReaction direction="left-to-right" evidence="11">
        <dbReference type="Rhea" id="RHEA:11853"/>
    </physiologicalReaction>
</comment>
<evidence type="ECO:0000256" key="6">
    <source>
        <dbReference type="ARBA" id="ARBA00022723"/>
    </source>
</evidence>
<keyword evidence="8" id="KW-0862">Zinc</keyword>
<evidence type="ECO:0000256" key="3">
    <source>
        <dbReference type="ARBA" id="ARBA00003215"/>
    </source>
</evidence>
<evidence type="ECO:0000313" key="14">
    <source>
        <dbReference type="Proteomes" id="UP000019102"/>
    </source>
</evidence>